<organism evidence="15 16">
    <name type="scientific">Scleropages formosus</name>
    <name type="common">Asian bonytongue</name>
    <name type="synonym">Osteoglossum formosum</name>
    <dbReference type="NCBI Taxonomy" id="113540"/>
    <lineage>
        <taxon>Eukaryota</taxon>
        <taxon>Metazoa</taxon>
        <taxon>Chordata</taxon>
        <taxon>Craniata</taxon>
        <taxon>Vertebrata</taxon>
        <taxon>Euteleostomi</taxon>
        <taxon>Actinopterygii</taxon>
        <taxon>Neopterygii</taxon>
        <taxon>Teleostei</taxon>
        <taxon>Osteoglossocephala</taxon>
        <taxon>Osteoglossomorpha</taxon>
        <taxon>Osteoglossiformes</taxon>
        <taxon>Osteoglossidae</taxon>
        <taxon>Scleropages</taxon>
    </lineage>
</organism>
<evidence type="ECO:0000259" key="14">
    <source>
        <dbReference type="PROSITE" id="PS50157"/>
    </source>
</evidence>
<evidence type="ECO:0000313" key="15">
    <source>
        <dbReference type="Ensembl" id="ENSSFOP00015039761.1"/>
    </source>
</evidence>
<dbReference type="SUPFAM" id="SSF57667">
    <property type="entry name" value="beta-beta-alpha zinc fingers"/>
    <property type="match status" value="2"/>
</dbReference>
<dbReference type="Pfam" id="PF00096">
    <property type="entry name" value="zf-C2H2"/>
    <property type="match status" value="2"/>
</dbReference>
<feature type="domain" description="C2H2-type" evidence="14">
    <location>
        <begin position="184"/>
        <end position="211"/>
    </location>
</feature>
<keyword evidence="6 12" id="KW-0863">Zinc-finger</keyword>
<dbReference type="Gene3D" id="3.30.160.60">
    <property type="entry name" value="Classic Zinc Finger"/>
    <property type="match status" value="3"/>
</dbReference>
<dbReference type="InterPro" id="IPR013087">
    <property type="entry name" value="Znf_C2H2_type"/>
</dbReference>
<dbReference type="PROSITE" id="PS50157">
    <property type="entry name" value="ZINC_FINGER_C2H2_2"/>
    <property type="match status" value="3"/>
</dbReference>
<dbReference type="GeneTree" id="ENSGT01150000286953"/>
<dbReference type="OrthoDB" id="654211at2759"/>
<name>A0A8C9VA46_SCLFO</name>
<keyword evidence="10" id="KW-0804">Transcription</keyword>
<keyword evidence="9" id="KW-0238">DNA-binding</keyword>
<dbReference type="GO" id="GO:0000981">
    <property type="term" value="F:DNA-binding transcription factor activity, RNA polymerase II-specific"/>
    <property type="evidence" value="ECO:0007669"/>
    <property type="project" value="TreeGrafter"/>
</dbReference>
<reference evidence="15" key="2">
    <citation type="submission" date="2025-08" db="UniProtKB">
        <authorList>
            <consortium name="Ensembl"/>
        </authorList>
    </citation>
    <scope>IDENTIFICATION</scope>
</reference>
<evidence type="ECO:0000256" key="13">
    <source>
        <dbReference type="SAM" id="MobiDB-lite"/>
    </source>
</evidence>
<dbReference type="Proteomes" id="UP000694397">
    <property type="component" value="Chromosome 20"/>
</dbReference>
<dbReference type="SMART" id="SM00355">
    <property type="entry name" value="ZnF_C2H2"/>
    <property type="match status" value="3"/>
</dbReference>
<keyword evidence="7" id="KW-0862">Zinc</keyword>
<dbReference type="FunFam" id="3.30.160.60:FF:000585">
    <property type="entry name" value="zinc finger protein 784"/>
    <property type="match status" value="1"/>
</dbReference>
<dbReference type="InterPro" id="IPR036236">
    <property type="entry name" value="Znf_C2H2_sf"/>
</dbReference>
<keyword evidence="5" id="KW-0677">Repeat</keyword>
<dbReference type="AlphaFoldDB" id="A0A8C9VA46"/>
<evidence type="ECO:0000256" key="9">
    <source>
        <dbReference type="ARBA" id="ARBA00023125"/>
    </source>
</evidence>
<evidence type="ECO:0000256" key="2">
    <source>
        <dbReference type="ARBA" id="ARBA00004123"/>
    </source>
</evidence>
<evidence type="ECO:0000256" key="8">
    <source>
        <dbReference type="ARBA" id="ARBA00023015"/>
    </source>
</evidence>
<keyword evidence="11" id="KW-0539">Nucleus</keyword>
<evidence type="ECO:0000256" key="6">
    <source>
        <dbReference type="ARBA" id="ARBA00022771"/>
    </source>
</evidence>
<accession>A0A8C9VA46</accession>
<dbReference type="GO" id="GO:0000978">
    <property type="term" value="F:RNA polymerase II cis-regulatory region sequence-specific DNA binding"/>
    <property type="evidence" value="ECO:0007669"/>
    <property type="project" value="TreeGrafter"/>
</dbReference>
<dbReference type="FunFam" id="3.30.160.60:FF:001498">
    <property type="entry name" value="Zinc finger protein 404"/>
    <property type="match status" value="1"/>
</dbReference>
<evidence type="ECO:0000256" key="10">
    <source>
        <dbReference type="ARBA" id="ARBA00023163"/>
    </source>
</evidence>
<evidence type="ECO:0000256" key="3">
    <source>
        <dbReference type="ARBA" id="ARBA00006991"/>
    </source>
</evidence>
<dbReference type="Ensembl" id="ENSSFOT00015072320.1">
    <property type="protein sequence ID" value="ENSSFOP00015039761.1"/>
    <property type="gene ID" value="ENSSFOG00015028819.1"/>
</dbReference>
<evidence type="ECO:0000256" key="7">
    <source>
        <dbReference type="ARBA" id="ARBA00022833"/>
    </source>
</evidence>
<keyword evidence="4" id="KW-0479">Metal-binding</keyword>
<reference evidence="15" key="3">
    <citation type="submission" date="2025-09" db="UniProtKB">
        <authorList>
            <consortium name="Ensembl"/>
        </authorList>
    </citation>
    <scope>IDENTIFICATION</scope>
</reference>
<dbReference type="GO" id="GO:0005634">
    <property type="term" value="C:nucleus"/>
    <property type="evidence" value="ECO:0007669"/>
    <property type="project" value="UniProtKB-SubCell"/>
</dbReference>
<protein>
    <recommendedName>
        <fullName evidence="14">C2H2-type domain-containing protein</fullName>
    </recommendedName>
</protein>
<evidence type="ECO:0000313" key="16">
    <source>
        <dbReference type="Proteomes" id="UP000694397"/>
    </source>
</evidence>
<sequence>MSKIERLNARVAKLLTVAVHEVLEVVKETPVALPAAGEGDPTEQQHCDQEWSPALRPDVDFALSEEKREPDEQDRRRHSGDEPTGLDLAQLAESETECDILVSELNAMGSDCVPQMADSALSVFTSRPLEDNTAGSSVHTDRSHELLYIQPDHSTFEERFMFAKNTRSASDARKRNQCIRLEEHRCILCGKTFSRIGNLRIHQRCHTGEKPYRCMQCGRCFSHAGNLKKHKRVHTGERPYCCHQCGKTFSQSSHLKKHQKIHIIRHLSVG</sequence>
<keyword evidence="16" id="KW-1185">Reference proteome</keyword>
<dbReference type="GO" id="GO:0008270">
    <property type="term" value="F:zinc ion binding"/>
    <property type="evidence" value="ECO:0007669"/>
    <property type="project" value="UniProtKB-KW"/>
</dbReference>
<feature type="domain" description="C2H2-type" evidence="14">
    <location>
        <begin position="240"/>
        <end position="262"/>
    </location>
</feature>
<comment type="similarity">
    <text evidence="3">Belongs to the krueppel C2H2-type zinc-finger protein family.</text>
</comment>
<comment type="function">
    <text evidence="1">May be involved in transcriptional regulation.</text>
</comment>
<dbReference type="PANTHER" id="PTHR23235">
    <property type="entry name" value="KRUEPPEL-LIKE TRANSCRIPTION FACTOR"/>
    <property type="match status" value="1"/>
</dbReference>
<feature type="compositionally biased region" description="Basic and acidic residues" evidence="13">
    <location>
        <begin position="64"/>
        <end position="81"/>
    </location>
</feature>
<dbReference type="PROSITE" id="PS00028">
    <property type="entry name" value="ZINC_FINGER_C2H2_1"/>
    <property type="match status" value="3"/>
</dbReference>
<reference evidence="15 16" key="1">
    <citation type="submission" date="2019-04" db="EMBL/GenBank/DDBJ databases">
        <authorList>
            <consortium name="Wellcome Sanger Institute Data Sharing"/>
        </authorList>
    </citation>
    <scope>NUCLEOTIDE SEQUENCE [LARGE SCALE GENOMIC DNA]</scope>
</reference>
<dbReference type="PANTHER" id="PTHR23235:SF152">
    <property type="entry name" value="SI:DKEY-210J14.3"/>
    <property type="match status" value="1"/>
</dbReference>
<evidence type="ECO:0000256" key="5">
    <source>
        <dbReference type="ARBA" id="ARBA00022737"/>
    </source>
</evidence>
<evidence type="ECO:0000256" key="4">
    <source>
        <dbReference type="ARBA" id="ARBA00022723"/>
    </source>
</evidence>
<feature type="domain" description="C2H2-type" evidence="14">
    <location>
        <begin position="212"/>
        <end position="239"/>
    </location>
</feature>
<evidence type="ECO:0000256" key="11">
    <source>
        <dbReference type="ARBA" id="ARBA00023242"/>
    </source>
</evidence>
<comment type="subcellular location">
    <subcellularLocation>
        <location evidence="2">Nucleus</location>
    </subcellularLocation>
</comment>
<evidence type="ECO:0000256" key="12">
    <source>
        <dbReference type="PROSITE-ProRule" id="PRU00042"/>
    </source>
</evidence>
<keyword evidence="8" id="KW-0805">Transcription regulation</keyword>
<dbReference type="FunFam" id="3.30.160.60:FF:000557">
    <property type="entry name" value="zinc finger and SCAN domain-containing protein 29"/>
    <property type="match status" value="1"/>
</dbReference>
<feature type="region of interest" description="Disordered" evidence="13">
    <location>
        <begin position="34"/>
        <end position="87"/>
    </location>
</feature>
<evidence type="ECO:0000256" key="1">
    <source>
        <dbReference type="ARBA" id="ARBA00003767"/>
    </source>
</evidence>
<proteinExistence type="inferred from homology"/>